<evidence type="ECO:0000313" key="3">
    <source>
        <dbReference type="EMBL" id="HFK19828.1"/>
    </source>
</evidence>
<feature type="domain" description="Cupin type-2" evidence="2">
    <location>
        <begin position="46"/>
        <end position="112"/>
    </location>
</feature>
<organism evidence="3">
    <name type="scientific">Candidatus Methanomethylicus mesodigestus</name>
    <dbReference type="NCBI Taxonomy" id="1867258"/>
    <lineage>
        <taxon>Archaea</taxon>
        <taxon>Thermoproteota</taxon>
        <taxon>Methanosuratincolia</taxon>
        <taxon>Candidatus Methanomethylicales</taxon>
        <taxon>Candidatus Methanomethylicaceae</taxon>
        <taxon>Candidatus Methanomethylicus</taxon>
    </lineage>
</organism>
<dbReference type="InterPro" id="IPR014710">
    <property type="entry name" value="RmlC-like_jellyroll"/>
</dbReference>
<evidence type="ECO:0000259" key="2">
    <source>
        <dbReference type="Pfam" id="PF07883"/>
    </source>
</evidence>
<accession>A0A7C3F0Z1</accession>
<sequence length="134" mass="14852">MYMLSVVNTREVRGVMVPKPYERLLKVCMSPEDGRSKDFTLLVSIISPSSGTNYHSHEESGELIYVVSGYGKATVEGKEFDVGADTAIYAPLGVRHMIRNDSDETMKLVCVFVPPLPPQYVERAAEKDLPGRGE</sequence>
<name>A0A7C3F0Z1_9CREN</name>
<dbReference type="PANTHER" id="PTHR35848:SF6">
    <property type="entry name" value="CUPIN TYPE-2 DOMAIN-CONTAINING PROTEIN"/>
    <property type="match status" value="1"/>
</dbReference>
<dbReference type="InterPro" id="IPR011051">
    <property type="entry name" value="RmlC_Cupin_sf"/>
</dbReference>
<dbReference type="AlphaFoldDB" id="A0A7C3F0Z1"/>
<proteinExistence type="predicted"/>
<dbReference type="SUPFAM" id="SSF51182">
    <property type="entry name" value="RmlC-like cupins"/>
    <property type="match status" value="1"/>
</dbReference>
<keyword evidence="1" id="KW-0479">Metal-binding</keyword>
<dbReference type="PANTHER" id="PTHR35848">
    <property type="entry name" value="OXALATE-BINDING PROTEIN"/>
    <property type="match status" value="1"/>
</dbReference>
<dbReference type="Gene3D" id="2.60.120.10">
    <property type="entry name" value="Jelly Rolls"/>
    <property type="match status" value="1"/>
</dbReference>
<dbReference type="Pfam" id="PF07883">
    <property type="entry name" value="Cupin_2"/>
    <property type="match status" value="1"/>
</dbReference>
<evidence type="ECO:0000256" key="1">
    <source>
        <dbReference type="ARBA" id="ARBA00022723"/>
    </source>
</evidence>
<dbReference type="EMBL" id="DSTX01000001">
    <property type="protein sequence ID" value="HFK19828.1"/>
    <property type="molecule type" value="Genomic_DNA"/>
</dbReference>
<comment type="caution">
    <text evidence="3">The sequence shown here is derived from an EMBL/GenBank/DDBJ whole genome shotgun (WGS) entry which is preliminary data.</text>
</comment>
<gene>
    <name evidence="3" type="ORF">ENS19_00935</name>
</gene>
<dbReference type="GO" id="GO:0046872">
    <property type="term" value="F:metal ion binding"/>
    <property type="evidence" value="ECO:0007669"/>
    <property type="project" value="UniProtKB-KW"/>
</dbReference>
<reference evidence="3" key="1">
    <citation type="journal article" date="2020" name="mSystems">
        <title>Genome- and Community-Level Interaction Insights into Carbon Utilization and Element Cycling Functions of Hydrothermarchaeota in Hydrothermal Sediment.</title>
        <authorList>
            <person name="Zhou Z."/>
            <person name="Liu Y."/>
            <person name="Xu W."/>
            <person name="Pan J."/>
            <person name="Luo Z.H."/>
            <person name="Li M."/>
        </authorList>
    </citation>
    <scope>NUCLEOTIDE SEQUENCE [LARGE SCALE GENOMIC DNA]</scope>
    <source>
        <strain evidence="3">SpSt-468</strain>
    </source>
</reference>
<dbReference type="InterPro" id="IPR013096">
    <property type="entry name" value="Cupin_2"/>
</dbReference>
<dbReference type="InterPro" id="IPR051610">
    <property type="entry name" value="GPI/OXD"/>
</dbReference>
<protein>
    <submittedName>
        <fullName evidence="3">Cupin domain-containing protein</fullName>
    </submittedName>
</protein>